<feature type="compositionally biased region" description="Polar residues" evidence="1">
    <location>
        <begin position="55"/>
        <end position="67"/>
    </location>
</feature>
<protein>
    <submittedName>
        <fullName evidence="2">Uncharacterized protein</fullName>
    </submittedName>
</protein>
<feature type="region of interest" description="Disordered" evidence="1">
    <location>
        <begin position="189"/>
        <end position="210"/>
    </location>
</feature>
<accession>A0A7C8IF37</accession>
<reference evidence="2 3" key="1">
    <citation type="submission" date="2020-01" db="EMBL/GenBank/DDBJ databases">
        <authorList>
            <consortium name="DOE Joint Genome Institute"/>
            <person name="Haridas S."/>
            <person name="Albert R."/>
            <person name="Binder M."/>
            <person name="Bloem J."/>
            <person name="Labutti K."/>
            <person name="Salamov A."/>
            <person name="Andreopoulos B."/>
            <person name="Baker S.E."/>
            <person name="Barry K."/>
            <person name="Bills G."/>
            <person name="Bluhm B.H."/>
            <person name="Cannon C."/>
            <person name="Castanera R."/>
            <person name="Culley D.E."/>
            <person name="Daum C."/>
            <person name="Ezra D."/>
            <person name="Gonzalez J.B."/>
            <person name="Henrissat B."/>
            <person name="Kuo A."/>
            <person name="Liang C."/>
            <person name="Lipzen A."/>
            <person name="Lutzoni F."/>
            <person name="Magnuson J."/>
            <person name="Mondo S."/>
            <person name="Nolan M."/>
            <person name="Ohm R."/>
            <person name="Pangilinan J."/>
            <person name="Park H.-J.H."/>
            <person name="Ramirez L."/>
            <person name="Alfaro M."/>
            <person name="Sun H."/>
            <person name="Tritt A."/>
            <person name="Yoshinaga Y."/>
            <person name="Zwiers L.-H.L."/>
            <person name="Turgeon B.G."/>
            <person name="Goodwin S.B."/>
            <person name="Spatafora J.W."/>
            <person name="Crous P.W."/>
            <person name="Grigoriev I.V."/>
        </authorList>
    </citation>
    <scope>NUCLEOTIDE SEQUENCE [LARGE SCALE GENOMIC DNA]</scope>
    <source>
        <strain evidence="2 3">CBS 611.86</strain>
    </source>
</reference>
<feature type="region of interest" description="Disordered" evidence="1">
    <location>
        <begin position="36"/>
        <end position="67"/>
    </location>
</feature>
<dbReference type="Proteomes" id="UP000481861">
    <property type="component" value="Unassembled WGS sequence"/>
</dbReference>
<name>A0A7C8IF37_9PLEO</name>
<sequence length="210" mass="22755">MSTSLEPPLLLASWSWPVRGSHSAVGLAADSRARTRMASLCQQPDRTPTPRAHRQTLQASKPSRTESILQPAVPSLSRSSDGCLQALHATLGRHAPASDPHHSLSSWSFLSSPSNATTNATRAPLCTTKLKCFMPLCYQHFPHLGGRLRAHVAPDVGFDEHGTAMTTSSHRDSDRSSGHRMLPALRDVCASSPSTPRANRFTESHHTLLT</sequence>
<organism evidence="2 3">
    <name type="scientific">Massariosphaeria phaeospora</name>
    <dbReference type="NCBI Taxonomy" id="100035"/>
    <lineage>
        <taxon>Eukaryota</taxon>
        <taxon>Fungi</taxon>
        <taxon>Dikarya</taxon>
        <taxon>Ascomycota</taxon>
        <taxon>Pezizomycotina</taxon>
        <taxon>Dothideomycetes</taxon>
        <taxon>Pleosporomycetidae</taxon>
        <taxon>Pleosporales</taxon>
        <taxon>Pleosporales incertae sedis</taxon>
        <taxon>Massariosphaeria</taxon>
    </lineage>
</organism>
<evidence type="ECO:0000313" key="2">
    <source>
        <dbReference type="EMBL" id="KAF2877828.1"/>
    </source>
</evidence>
<dbReference type="AlphaFoldDB" id="A0A7C8IF37"/>
<keyword evidence="3" id="KW-1185">Reference proteome</keyword>
<evidence type="ECO:0000256" key="1">
    <source>
        <dbReference type="SAM" id="MobiDB-lite"/>
    </source>
</evidence>
<comment type="caution">
    <text evidence="2">The sequence shown here is derived from an EMBL/GenBank/DDBJ whole genome shotgun (WGS) entry which is preliminary data.</text>
</comment>
<evidence type="ECO:0000313" key="3">
    <source>
        <dbReference type="Proteomes" id="UP000481861"/>
    </source>
</evidence>
<dbReference type="EMBL" id="JAADJZ010000001">
    <property type="protein sequence ID" value="KAF2877828.1"/>
    <property type="molecule type" value="Genomic_DNA"/>
</dbReference>
<gene>
    <name evidence="2" type="ORF">BDV95DRAFT_2977</name>
</gene>
<proteinExistence type="predicted"/>
<feature type="compositionally biased region" description="Basic and acidic residues" evidence="1">
    <location>
        <begin position="200"/>
        <end position="210"/>
    </location>
</feature>